<gene>
    <name evidence="12" type="ORF">HYALB_00007045</name>
</gene>
<evidence type="ECO:0000256" key="3">
    <source>
        <dbReference type="ARBA" id="ARBA00022679"/>
    </source>
</evidence>
<evidence type="ECO:0000256" key="10">
    <source>
        <dbReference type="ARBA" id="ARBA00048167"/>
    </source>
</evidence>
<feature type="binding site" evidence="11">
    <location>
        <position position="58"/>
    </location>
    <ligand>
        <name>S-adenosyl-L-methionine</name>
        <dbReference type="ChEBI" id="CHEBI:59789"/>
    </ligand>
</feature>
<feature type="binding site" evidence="11">
    <location>
        <position position="53"/>
    </location>
    <ligand>
        <name>S-adenosyl-L-methionine</name>
        <dbReference type="ChEBI" id="CHEBI:59789"/>
    </ligand>
</feature>
<evidence type="ECO:0000256" key="4">
    <source>
        <dbReference type="ARBA" id="ARBA00022691"/>
    </source>
</evidence>
<dbReference type="PIRSF" id="PIRSF016958">
    <property type="entry name" value="DUF858_MeTrfase_lik"/>
    <property type="match status" value="1"/>
</dbReference>
<evidence type="ECO:0000256" key="11">
    <source>
        <dbReference type="PIRSR" id="PIRSR016958-1"/>
    </source>
</evidence>
<keyword evidence="4 11" id="KW-0949">S-adenosyl-L-methionine</keyword>
<organism evidence="12 13">
    <name type="scientific">Hymenoscyphus albidus</name>
    <dbReference type="NCBI Taxonomy" id="595503"/>
    <lineage>
        <taxon>Eukaryota</taxon>
        <taxon>Fungi</taxon>
        <taxon>Dikarya</taxon>
        <taxon>Ascomycota</taxon>
        <taxon>Pezizomycotina</taxon>
        <taxon>Leotiomycetes</taxon>
        <taxon>Helotiales</taxon>
        <taxon>Helotiaceae</taxon>
        <taxon>Hymenoscyphus</taxon>
    </lineage>
</organism>
<comment type="caution">
    <text evidence="12">The sequence shown here is derived from an EMBL/GenBank/DDBJ whole genome shotgun (WGS) entry which is preliminary data.</text>
</comment>
<dbReference type="GO" id="GO:0071885">
    <property type="term" value="F:N-terminal protein N-methyltransferase activity"/>
    <property type="evidence" value="ECO:0007669"/>
    <property type="project" value="UniProtKB-EC"/>
</dbReference>
<dbReference type="Pfam" id="PF05891">
    <property type="entry name" value="Methyltransf_PK"/>
    <property type="match status" value="1"/>
</dbReference>
<sequence>MADAQINHADARQYWQSIPADVNGMLGGFPYISKVDLQGSRAFLVKLGVCGEGRKIGRITSGLLLYIAEVVDIVEPIAKFSNALIGVPGIGEIYTTGLESWSPSRTPGYDLIWNQWCVGHLTDVQLVAYLRKCGEALREGGFVVVKENLSTDPGGEDVFDEVDSSITRTDKKFRALFEEAGMKVKRTEIQNGLPSELYPVKIYGLQPVVISATPVVATEG</sequence>
<comment type="similarity">
    <text evidence="1">Belongs to the methyltransferase superfamily. NTM1 family.</text>
</comment>
<dbReference type="EC" id="2.1.1.244" evidence="5"/>
<dbReference type="Proteomes" id="UP000701801">
    <property type="component" value="Unassembled WGS sequence"/>
</dbReference>
<accession>A0A9N9Q2N6</accession>
<keyword evidence="3" id="KW-0808">Transferase</keyword>
<comment type="catalytic activity">
    <reaction evidence="10">
        <text>N-terminal L-alanyl-L-prolyl-L-lysyl-[protein] + 3 S-adenosyl-L-methionine = N-terminal N,N,N-trimethyl-L-alanyl-L-prolyl-L-lysyl-[protein] + 3 S-adenosyl-L-homocysteine + 3 H(+)</text>
        <dbReference type="Rhea" id="RHEA:54712"/>
        <dbReference type="Rhea" id="RHEA-COMP:13785"/>
        <dbReference type="Rhea" id="RHEA-COMP:13971"/>
        <dbReference type="ChEBI" id="CHEBI:15378"/>
        <dbReference type="ChEBI" id="CHEBI:57856"/>
        <dbReference type="ChEBI" id="CHEBI:59789"/>
        <dbReference type="ChEBI" id="CHEBI:138057"/>
        <dbReference type="ChEBI" id="CHEBI:138315"/>
        <dbReference type="EC" id="2.1.1.244"/>
    </reaction>
</comment>
<evidence type="ECO:0000256" key="7">
    <source>
        <dbReference type="ARBA" id="ARBA00043129"/>
    </source>
</evidence>
<evidence type="ECO:0000313" key="13">
    <source>
        <dbReference type="Proteomes" id="UP000701801"/>
    </source>
</evidence>
<dbReference type="EMBL" id="CAJVRM010000217">
    <property type="protein sequence ID" value="CAG8977415.1"/>
    <property type="molecule type" value="Genomic_DNA"/>
</dbReference>
<name>A0A9N9Q2N6_9HELO</name>
<dbReference type="AlphaFoldDB" id="A0A9N9Q2N6"/>
<dbReference type="InterPro" id="IPR008576">
    <property type="entry name" value="MeTrfase_NTM1"/>
</dbReference>
<dbReference type="PANTHER" id="PTHR12753:SF0">
    <property type="entry name" value="ALPHA N-TERMINAL PROTEIN METHYLTRANSFERASE 1"/>
    <property type="match status" value="1"/>
</dbReference>
<keyword evidence="2" id="KW-0489">Methyltransferase</keyword>
<evidence type="ECO:0000256" key="9">
    <source>
        <dbReference type="ARBA" id="ARBA00047885"/>
    </source>
</evidence>
<dbReference type="GO" id="GO:0005737">
    <property type="term" value="C:cytoplasm"/>
    <property type="evidence" value="ECO:0007669"/>
    <property type="project" value="TreeGrafter"/>
</dbReference>
<evidence type="ECO:0000313" key="12">
    <source>
        <dbReference type="EMBL" id="CAG8977415.1"/>
    </source>
</evidence>
<reference evidence="12" key="1">
    <citation type="submission" date="2021-07" db="EMBL/GenBank/DDBJ databases">
        <authorList>
            <person name="Durling M."/>
        </authorList>
    </citation>
    <scope>NUCLEOTIDE SEQUENCE</scope>
</reference>
<dbReference type="OrthoDB" id="1298661at2759"/>
<dbReference type="PANTHER" id="PTHR12753">
    <property type="entry name" value="AD-003 - RELATED"/>
    <property type="match status" value="1"/>
</dbReference>
<feature type="binding site" evidence="11">
    <location>
        <position position="115"/>
    </location>
    <ligand>
        <name>S-adenosyl-L-methionine</name>
        <dbReference type="ChEBI" id="CHEBI:59789"/>
    </ligand>
</feature>
<evidence type="ECO:0000256" key="5">
    <source>
        <dbReference type="ARBA" id="ARBA00039112"/>
    </source>
</evidence>
<keyword evidence="13" id="KW-1185">Reference proteome</keyword>
<dbReference type="Gene3D" id="3.40.50.150">
    <property type="entry name" value="Vaccinia Virus protein VP39"/>
    <property type="match status" value="1"/>
</dbReference>
<evidence type="ECO:0000256" key="6">
    <source>
        <dbReference type="ARBA" id="ARBA00039449"/>
    </source>
</evidence>
<comment type="catalytic activity">
    <reaction evidence="8">
        <text>N-terminal L-seryl-L-prolyl-L-lysyl-[protein] + 3 S-adenosyl-L-methionine = N-terminal N,N,N-trimethyl-L-seryl-L-prolyl-L-lysyl-[protein] + 3 S-adenosyl-L-homocysteine + 3 H(+)</text>
        <dbReference type="Rhea" id="RHEA:54724"/>
        <dbReference type="Rhea" id="RHEA-COMP:13789"/>
        <dbReference type="Rhea" id="RHEA-COMP:13973"/>
        <dbReference type="ChEBI" id="CHEBI:15378"/>
        <dbReference type="ChEBI" id="CHEBI:57856"/>
        <dbReference type="ChEBI" id="CHEBI:59789"/>
        <dbReference type="ChEBI" id="CHEBI:138061"/>
        <dbReference type="ChEBI" id="CHEBI:138317"/>
        <dbReference type="EC" id="2.1.1.244"/>
    </reaction>
</comment>
<dbReference type="GO" id="GO:0032259">
    <property type="term" value="P:methylation"/>
    <property type="evidence" value="ECO:0007669"/>
    <property type="project" value="UniProtKB-KW"/>
</dbReference>
<protein>
    <recommendedName>
        <fullName evidence="6">Alpha N-terminal protein methyltransferase 1</fullName>
        <ecNumber evidence="5">2.1.1.244</ecNumber>
    </recommendedName>
    <alternativeName>
        <fullName evidence="7">X-Pro-Lys N-terminal protein methyltransferase 1</fullName>
    </alternativeName>
</protein>
<proteinExistence type="inferred from homology"/>
<dbReference type="SUPFAM" id="SSF53335">
    <property type="entry name" value="S-adenosyl-L-methionine-dependent methyltransferases"/>
    <property type="match status" value="1"/>
</dbReference>
<evidence type="ECO:0000256" key="2">
    <source>
        <dbReference type="ARBA" id="ARBA00022603"/>
    </source>
</evidence>
<comment type="catalytic activity">
    <reaction evidence="9">
        <text>N-terminal L-prolyl-L-prolyl-L-lysyl-[protein] + 2 S-adenosyl-L-methionine = N-terminal N,N-dimethyl-L-prolyl-L-prolyl-L-lysyl-[protein] + 2 S-adenosyl-L-homocysteine + 2 H(+)</text>
        <dbReference type="Rhea" id="RHEA:54736"/>
        <dbReference type="Rhea" id="RHEA-COMP:13787"/>
        <dbReference type="Rhea" id="RHEA-COMP:13974"/>
        <dbReference type="ChEBI" id="CHEBI:15378"/>
        <dbReference type="ChEBI" id="CHEBI:57856"/>
        <dbReference type="ChEBI" id="CHEBI:59789"/>
        <dbReference type="ChEBI" id="CHEBI:138059"/>
        <dbReference type="ChEBI" id="CHEBI:138318"/>
        <dbReference type="EC" id="2.1.1.244"/>
    </reaction>
</comment>
<evidence type="ECO:0000256" key="8">
    <source>
        <dbReference type="ARBA" id="ARBA00047306"/>
    </source>
</evidence>
<evidence type="ECO:0000256" key="1">
    <source>
        <dbReference type="ARBA" id="ARBA00009059"/>
    </source>
</evidence>
<dbReference type="InterPro" id="IPR029063">
    <property type="entry name" value="SAM-dependent_MTases_sf"/>
</dbReference>